<evidence type="ECO:0000313" key="2">
    <source>
        <dbReference type="EMBL" id="QBZ84175.1"/>
    </source>
</evidence>
<name>A0A4P7P2S6_9GAMM</name>
<organism evidence="2 3">
    <name type="scientific">Hydrogenovibrio crunogenus</name>
    <dbReference type="NCBI Taxonomy" id="39765"/>
    <lineage>
        <taxon>Bacteria</taxon>
        <taxon>Pseudomonadati</taxon>
        <taxon>Pseudomonadota</taxon>
        <taxon>Gammaproteobacteria</taxon>
        <taxon>Thiotrichales</taxon>
        <taxon>Piscirickettsiaceae</taxon>
        <taxon>Hydrogenovibrio</taxon>
    </lineage>
</organism>
<keyword evidence="1" id="KW-0812">Transmembrane</keyword>
<evidence type="ECO:0000256" key="1">
    <source>
        <dbReference type="SAM" id="Phobius"/>
    </source>
</evidence>
<dbReference type="EMBL" id="CP032096">
    <property type="protein sequence ID" value="QBZ84175.1"/>
    <property type="molecule type" value="Genomic_DNA"/>
</dbReference>
<dbReference type="Proteomes" id="UP000296201">
    <property type="component" value="Chromosome"/>
</dbReference>
<sequence length="37" mass="4075">MITTFLLGIVVMASSLALCFIVLYMIFGKSNTKSHSH</sequence>
<evidence type="ECO:0000313" key="3">
    <source>
        <dbReference type="Proteomes" id="UP000296201"/>
    </source>
</evidence>
<proteinExistence type="predicted"/>
<gene>
    <name evidence="2" type="ORF">GHNINEIG_02250</name>
</gene>
<protein>
    <submittedName>
        <fullName evidence="2">Uncharacterized protein</fullName>
    </submittedName>
</protein>
<keyword evidence="1" id="KW-0472">Membrane</keyword>
<feature type="transmembrane region" description="Helical" evidence="1">
    <location>
        <begin position="6"/>
        <end position="27"/>
    </location>
</feature>
<keyword evidence="1" id="KW-1133">Transmembrane helix</keyword>
<reference evidence="2 3" key="1">
    <citation type="submission" date="2018-08" db="EMBL/GenBank/DDBJ databases">
        <title>Horizontal acquisition of hydrogen conversion ability and other habitat adaptations in Hydrogenovibrio crunogenus strains.</title>
        <authorList>
            <person name="Gonnella G."/>
            <person name="Adam N."/>
            <person name="Perner M."/>
        </authorList>
    </citation>
    <scope>NUCLEOTIDE SEQUENCE [LARGE SCALE GENOMIC DNA]</scope>
    <source>
        <strain evidence="2 3">SP-41</strain>
    </source>
</reference>
<accession>A0A4P7P2S6</accession>
<dbReference type="AlphaFoldDB" id="A0A4P7P2S6"/>
<keyword evidence="3" id="KW-1185">Reference proteome</keyword>